<evidence type="ECO:0000256" key="12">
    <source>
        <dbReference type="ARBA" id="ARBA00077531"/>
    </source>
</evidence>
<evidence type="ECO:0000256" key="3">
    <source>
        <dbReference type="ARBA" id="ARBA00022553"/>
    </source>
</evidence>
<evidence type="ECO:0000256" key="11">
    <source>
        <dbReference type="ARBA" id="ARBA00068630"/>
    </source>
</evidence>
<keyword evidence="5 13" id="KW-0863">Zinc-finger</keyword>
<dbReference type="Proteomes" id="UP001056384">
    <property type="component" value="Chromosome 9"/>
</dbReference>
<dbReference type="EMBL" id="CP099426">
    <property type="protein sequence ID" value="USW57152.1"/>
    <property type="molecule type" value="Genomic_DNA"/>
</dbReference>
<dbReference type="GO" id="GO:0005634">
    <property type="term" value="C:nucleus"/>
    <property type="evidence" value="ECO:0007669"/>
    <property type="project" value="TreeGrafter"/>
</dbReference>
<dbReference type="SUPFAM" id="SSF144232">
    <property type="entry name" value="HIT/MYND zinc finger-like"/>
    <property type="match status" value="1"/>
</dbReference>
<evidence type="ECO:0000313" key="16">
    <source>
        <dbReference type="EMBL" id="USW57152.1"/>
    </source>
</evidence>
<organism evidence="16 17">
    <name type="scientific">Septoria linicola</name>
    <dbReference type="NCBI Taxonomy" id="215465"/>
    <lineage>
        <taxon>Eukaryota</taxon>
        <taxon>Fungi</taxon>
        <taxon>Dikarya</taxon>
        <taxon>Ascomycota</taxon>
        <taxon>Pezizomycotina</taxon>
        <taxon>Dothideomycetes</taxon>
        <taxon>Dothideomycetidae</taxon>
        <taxon>Mycosphaerellales</taxon>
        <taxon>Mycosphaerellaceae</taxon>
        <taxon>Septoria</taxon>
    </lineage>
</organism>
<dbReference type="Gene3D" id="3.30.60.190">
    <property type="match status" value="1"/>
</dbReference>
<evidence type="ECO:0000256" key="9">
    <source>
        <dbReference type="ARBA" id="ARBA00049654"/>
    </source>
</evidence>
<dbReference type="InterPro" id="IPR007529">
    <property type="entry name" value="Znf_HIT"/>
</dbReference>
<dbReference type="GO" id="GO:0000463">
    <property type="term" value="P:maturation of LSU-rRNA from tricistronic rRNA transcript (SSU-rRNA, 5.8S rRNA, LSU-rRNA)"/>
    <property type="evidence" value="ECO:0007669"/>
    <property type="project" value="TreeGrafter"/>
</dbReference>
<dbReference type="CDD" id="cd23023">
    <property type="entry name" value="zf-HIT_BCD1"/>
    <property type="match status" value="1"/>
</dbReference>
<evidence type="ECO:0000313" key="17">
    <source>
        <dbReference type="Proteomes" id="UP001056384"/>
    </source>
</evidence>
<evidence type="ECO:0000256" key="2">
    <source>
        <dbReference type="ARBA" id="ARBA00022517"/>
    </source>
</evidence>
<evidence type="ECO:0000259" key="15">
    <source>
        <dbReference type="PROSITE" id="PS51083"/>
    </source>
</evidence>
<evidence type="ECO:0000256" key="7">
    <source>
        <dbReference type="ARBA" id="ARBA00022843"/>
    </source>
</evidence>
<feature type="domain" description="HIT-type" evidence="15">
    <location>
        <begin position="11"/>
        <end position="45"/>
    </location>
</feature>
<keyword evidence="1" id="KW-1017">Isopeptide bond</keyword>
<comment type="similarity">
    <text evidence="9">Belongs to the BCD1 family.</text>
</comment>
<comment type="function">
    <text evidence="8">Required for box C/D snoRNAs accumulation involved in snoRNA processing, snoRNA transport to the nucleolus and ribosome biogenesis.</text>
</comment>
<gene>
    <name evidence="16" type="ORF">Slin15195_G104710</name>
</gene>
<name>A0A9Q9ENZ6_9PEZI</name>
<keyword evidence="7" id="KW-0832">Ubl conjugation</keyword>
<evidence type="ECO:0000256" key="4">
    <source>
        <dbReference type="ARBA" id="ARBA00022723"/>
    </source>
</evidence>
<evidence type="ECO:0000256" key="13">
    <source>
        <dbReference type="PROSITE-ProRule" id="PRU00453"/>
    </source>
</evidence>
<dbReference type="InterPro" id="IPR057721">
    <property type="entry name" value="BCD1_alpha/beta"/>
</dbReference>
<comment type="subunit">
    <text evidence="10">Interacts with FBL, SNU13, NOP58, NUFIP1, RUVBL1, RUVBL2 and TAF9. Interacts (via HIT-type zinc finger) with the RUVBL1/RUVBL2 complex in the presence of ADP.</text>
</comment>
<keyword evidence="2" id="KW-0690">Ribosome biogenesis</keyword>
<dbReference type="PANTHER" id="PTHR13483">
    <property type="entry name" value="BOX C_D SNORNA PROTEIN 1-RELATED"/>
    <property type="match status" value="1"/>
</dbReference>
<dbReference type="Pfam" id="PF25790">
    <property type="entry name" value="BCD1"/>
    <property type="match status" value="1"/>
</dbReference>
<feature type="compositionally biased region" description="Polar residues" evidence="14">
    <location>
        <begin position="211"/>
        <end position="223"/>
    </location>
</feature>
<evidence type="ECO:0000256" key="1">
    <source>
        <dbReference type="ARBA" id="ARBA00022499"/>
    </source>
</evidence>
<proteinExistence type="inferred from homology"/>
<evidence type="ECO:0000256" key="6">
    <source>
        <dbReference type="ARBA" id="ARBA00022833"/>
    </source>
</evidence>
<accession>A0A9Q9ENZ6</accession>
<evidence type="ECO:0000256" key="8">
    <source>
        <dbReference type="ARBA" id="ARBA00049598"/>
    </source>
</evidence>
<dbReference type="AlphaFoldDB" id="A0A9Q9ENZ6"/>
<dbReference type="GO" id="GO:0008270">
    <property type="term" value="F:zinc ion binding"/>
    <property type="evidence" value="ECO:0007669"/>
    <property type="project" value="UniProtKB-UniRule"/>
</dbReference>
<dbReference type="GO" id="GO:0048254">
    <property type="term" value="P:snoRNA localization"/>
    <property type="evidence" value="ECO:0007669"/>
    <property type="project" value="TreeGrafter"/>
</dbReference>
<evidence type="ECO:0000256" key="14">
    <source>
        <dbReference type="SAM" id="MobiDB-lite"/>
    </source>
</evidence>
<dbReference type="Pfam" id="PF04438">
    <property type="entry name" value="zf-HIT"/>
    <property type="match status" value="1"/>
</dbReference>
<dbReference type="GO" id="GO:0070761">
    <property type="term" value="C:pre-snoRNP complex"/>
    <property type="evidence" value="ECO:0007669"/>
    <property type="project" value="TreeGrafter"/>
</dbReference>
<keyword evidence="4" id="KW-0479">Metal-binding</keyword>
<dbReference type="FunFam" id="3.30.60.190:FF:000001">
    <property type="entry name" value="box C/D snoRNA protein 1"/>
    <property type="match status" value="1"/>
</dbReference>
<sequence length="395" mass="43914">MPDEALITELCSICYENKPKYRCPRCQTKTCSLPCTQKHKQRAACNGVRNPAEYLKRSQLATPVGIDRDYNYLKSIERSIDVAGRDCEERGVDVVERAATKPLARARHPESALRKYLTENRIDMRGAPTGMSRQRANQTRSTKRHQIVWTVEWIDIDGQRTTSDSCAASSTIRDLYALKLLENSNAMKRKPGEHARDASKRRRKAKHNEAMTETSKGQSSVMTEATADVVPATTLENSQGELPLADAAPAPSSDNSLVPEAAKLENGTNEIDAQDDVDPALNFYLLRPETNTKDKVLVPLSRQATLTDCLRDRTVLEFPTIYVLPHEAGSLPAGYTLEAQYLRSHQIEEQEFKEAMSTAAKSGVFEPAARKEAAAKPASLDANSILNVLKRDLTR</sequence>
<keyword evidence="3" id="KW-0597">Phosphoprotein</keyword>
<reference evidence="16" key="1">
    <citation type="submission" date="2022-06" db="EMBL/GenBank/DDBJ databases">
        <title>Complete genome sequences of two strains of the flax pathogen Septoria linicola.</title>
        <authorList>
            <person name="Lapalu N."/>
            <person name="Simon A."/>
            <person name="Demenou B."/>
            <person name="Paumier D."/>
            <person name="Guillot M.-P."/>
            <person name="Gout L."/>
            <person name="Valade R."/>
        </authorList>
    </citation>
    <scope>NUCLEOTIDE SEQUENCE</scope>
    <source>
        <strain evidence="16">SE15195</strain>
    </source>
</reference>
<evidence type="ECO:0000256" key="5">
    <source>
        <dbReference type="ARBA" id="ARBA00022771"/>
    </source>
</evidence>
<dbReference type="GO" id="GO:0000492">
    <property type="term" value="P:box C/D snoRNP assembly"/>
    <property type="evidence" value="ECO:0007669"/>
    <property type="project" value="TreeGrafter"/>
</dbReference>
<dbReference type="PROSITE" id="PS51083">
    <property type="entry name" value="ZF_HIT"/>
    <property type="match status" value="1"/>
</dbReference>
<evidence type="ECO:0000256" key="10">
    <source>
        <dbReference type="ARBA" id="ARBA00061949"/>
    </source>
</evidence>
<feature type="region of interest" description="Disordered" evidence="14">
    <location>
        <begin position="186"/>
        <end position="223"/>
    </location>
</feature>
<keyword evidence="6" id="KW-0862">Zinc</keyword>
<dbReference type="PANTHER" id="PTHR13483:SF11">
    <property type="entry name" value="ZINC FINGER HIT DOMAIN-CONTAINING PROTEIN 3"/>
    <property type="match status" value="1"/>
</dbReference>
<protein>
    <recommendedName>
        <fullName evidence="11">Box C/D snoRNA protein 1</fullName>
    </recommendedName>
    <alternativeName>
        <fullName evidence="12">Zinc finger HIT domain-containing protein 6</fullName>
    </alternativeName>
</protein>
<dbReference type="InterPro" id="IPR051639">
    <property type="entry name" value="BCD1"/>
</dbReference>
<keyword evidence="17" id="KW-1185">Reference proteome</keyword>